<dbReference type="SMART" id="SM00823">
    <property type="entry name" value="PKS_PP"/>
    <property type="match status" value="1"/>
</dbReference>
<dbReference type="InterPro" id="IPR013154">
    <property type="entry name" value="ADH-like_N"/>
</dbReference>
<dbReference type="InterPro" id="IPR009081">
    <property type="entry name" value="PP-bd_ACP"/>
</dbReference>
<feature type="non-terminal residue" evidence="9">
    <location>
        <position position="1"/>
    </location>
</feature>
<dbReference type="CDD" id="cd05195">
    <property type="entry name" value="enoyl_red"/>
    <property type="match status" value="1"/>
</dbReference>
<sequence>LHYGPAFQGLTAAWTGPEPGEIHAEIELPDTKTQQQTPEGYGIHPALLDAALHAAILVGDDELVLPFAWNGVHLHAIGATRLRVHLSVRDNKIRLLASDPAGAPILTVDTLVGRPFTAPVTSAVPRGADDLYRVDWIPVAVPDTDAGADPRLVAEVLRMPALGGDEPESVHRVCHALLAGLQHWLSAPDSGTSRLIVLGERAVSTHPGESIDPAMAAAWGLAASAQAEATGQITLVDLSPGTDADDGLLAALATTGEPQLAVRPTGVLAPRLVRMNDRADLPISPAALAGPVRVGMREGGSVDDLAWLPAPEADRDLEPGEIRVAVRAAGLNFRDVMTGLGLVTGDVGRLGGEAAGTVLAVGSAVTDMAPGDRVVGMTAGAFGSVLVGDRRTWTRIPTGLTYAQAAALPIVYLTAYHGLAELARLKPGQKILVHAAAGGVGMAATYLARHLGAEVYGTAHPSKWPVLRELLGFDDEHLAGSRDLGFADAFPGDFDVVLNSLTGSFIDASLRLLRPCGMFLEIGKTDIRTPEQVAVVRDDIDYCAFDLLDQSPDRVADLLATVCALVESGGLRPLPVTAFDMRQAPEAFRHMSQSRHTGKIVLTTDPPLDPDGTVLITGGTGDLGRLLARHLADAGHRRLLLVSRRGPAAPGAEELRDELIAAGATVDIESCDITDRDAVAALLARWRVTGIVHTAGVLDDGLIDALTPQRMDQVLRAKADAVAYLDEHSRELDLSLFAVFSSATGVLGGPGQGNYAAANAAIDAIVHRRRATGLPGISLAWGLWDRSDGMAGGLTDTDRARMARRGAAAIDGPAGMALWDAALTHNRALMVPARLDLTRAGQLPPIFSGLTPRAGRRRAGQAPEANGDLRSRLLAVPPADRSRFVTATVTEHAARVLGHAEHTSLDAELPFTDLGFDSLTSVELRNRLSRATGLSLPATLTFDHPTPAAVADHLHGLLAGDEDERRNVTEVIAGMETMLAETDLAEVDHGEVESALRRLLHRWNERRPGDDTSADLDDASAGEVFALLDKELGNT</sequence>
<dbReference type="Pfam" id="PF13602">
    <property type="entry name" value="ADH_zinc_N_2"/>
    <property type="match status" value="1"/>
</dbReference>
<evidence type="ECO:0000313" key="10">
    <source>
        <dbReference type="Proteomes" id="UP001617907"/>
    </source>
</evidence>
<name>A0ABW8HLJ9_9ACTN</name>
<keyword evidence="4" id="KW-0511">Multifunctional enzyme</keyword>
<dbReference type="Proteomes" id="UP001617907">
    <property type="component" value="Unassembled WGS sequence"/>
</dbReference>
<dbReference type="PROSITE" id="PS52019">
    <property type="entry name" value="PKS_MFAS_DH"/>
    <property type="match status" value="1"/>
</dbReference>
<reference evidence="9 10" key="1">
    <citation type="submission" date="2024-10" db="EMBL/GenBank/DDBJ databases">
        <title>The Natural Products Discovery Center: Release of the First 8490 Sequenced Strains for Exploring Actinobacteria Biosynthetic Diversity.</title>
        <authorList>
            <person name="Kalkreuter E."/>
            <person name="Kautsar S.A."/>
            <person name="Yang D."/>
            <person name="Bader C.D."/>
            <person name="Teijaro C.N."/>
            <person name="Fluegel L."/>
            <person name="Davis C.M."/>
            <person name="Simpson J.R."/>
            <person name="Lauterbach L."/>
            <person name="Steele A.D."/>
            <person name="Gui C."/>
            <person name="Meng S."/>
            <person name="Li G."/>
            <person name="Viehrig K."/>
            <person name="Ye F."/>
            <person name="Su P."/>
            <person name="Kiefer A.F."/>
            <person name="Nichols A."/>
            <person name="Cepeda A.J."/>
            <person name="Yan W."/>
            <person name="Fan B."/>
            <person name="Jiang Y."/>
            <person name="Adhikari A."/>
            <person name="Zheng C.-J."/>
            <person name="Schuster L."/>
            <person name="Cowan T.M."/>
            <person name="Smanski M.J."/>
            <person name="Chevrette M.G."/>
            <person name="De Carvalho L.P.S."/>
            <person name="Shen B."/>
        </authorList>
    </citation>
    <scope>NUCLEOTIDE SEQUENCE [LARGE SCALE GENOMIC DNA]</scope>
    <source>
        <strain evidence="9 10">NPDC093086</strain>
    </source>
</reference>
<keyword evidence="3" id="KW-0808">Transferase</keyword>
<dbReference type="InterPro" id="IPR049900">
    <property type="entry name" value="PKS_mFAS_DH"/>
</dbReference>
<dbReference type="SMART" id="SM00822">
    <property type="entry name" value="PKS_KR"/>
    <property type="match status" value="1"/>
</dbReference>
<dbReference type="Pfam" id="PF08240">
    <property type="entry name" value="ADH_N"/>
    <property type="match status" value="1"/>
</dbReference>
<dbReference type="SUPFAM" id="SSF51735">
    <property type="entry name" value="NAD(P)-binding Rossmann-fold domains"/>
    <property type="match status" value="3"/>
</dbReference>
<gene>
    <name evidence="9" type="ORF">ACIQFM_36005</name>
</gene>
<feature type="region of interest" description="Disordered" evidence="6">
    <location>
        <begin position="848"/>
        <end position="870"/>
    </location>
</feature>
<dbReference type="Pfam" id="PF08659">
    <property type="entry name" value="KR"/>
    <property type="match status" value="1"/>
</dbReference>
<dbReference type="RefSeq" id="WP_350892393.1">
    <property type="nucleotide sequence ID" value="NZ_JBEOTR010000053.1"/>
</dbReference>
<protein>
    <submittedName>
        <fullName evidence="9">SDR family NAD(P)-dependent oxidoreductase</fullName>
    </submittedName>
</protein>
<keyword evidence="2" id="KW-0597">Phosphoprotein</keyword>
<evidence type="ECO:0000256" key="3">
    <source>
        <dbReference type="ARBA" id="ARBA00022679"/>
    </source>
</evidence>
<dbReference type="PANTHER" id="PTHR43775">
    <property type="entry name" value="FATTY ACID SYNTHASE"/>
    <property type="match status" value="1"/>
</dbReference>
<evidence type="ECO:0000313" key="9">
    <source>
        <dbReference type="EMBL" id="MFJ6041631.1"/>
    </source>
</evidence>
<feature type="domain" description="PKS/mFAS DH" evidence="8">
    <location>
        <begin position="1"/>
        <end position="122"/>
    </location>
</feature>
<dbReference type="SUPFAM" id="SSF47336">
    <property type="entry name" value="ACP-like"/>
    <property type="match status" value="1"/>
</dbReference>
<evidence type="ECO:0000256" key="2">
    <source>
        <dbReference type="ARBA" id="ARBA00022553"/>
    </source>
</evidence>
<evidence type="ECO:0000256" key="1">
    <source>
        <dbReference type="ARBA" id="ARBA00022450"/>
    </source>
</evidence>
<dbReference type="PANTHER" id="PTHR43775:SF51">
    <property type="entry name" value="INACTIVE PHENOLPHTHIOCEROL SYNTHESIS POLYKETIDE SYNTHASE TYPE I PKS1-RELATED"/>
    <property type="match status" value="1"/>
</dbReference>
<proteinExistence type="predicted"/>
<dbReference type="Gene3D" id="3.90.180.10">
    <property type="entry name" value="Medium-chain alcohol dehydrogenases, catalytic domain"/>
    <property type="match status" value="1"/>
</dbReference>
<dbReference type="Pfam" id="PF14765">
    <property type="entry name" value="PS-DH"/>
    <property type="match status" value="1"/>
</dbReference>
<dbReference type="PROSITE" id="PS50075">
    <property type="entry name" value="CARRIER"/>
    <property type="match status" value="1"/>
</dbReference>
<feature type="region of interest" description="N-terminal hotdog fold" evidence="5">
    <location>
        <position position="1"/>
    </location>
</feature>
<evidence type="ECO:0000256" key="4">
    <source>
        <dbReference type="ARBA" id="ARBA00023268"/>
    </source>
</evidence>
<dbReference type="InterPro" id="IPR055123">
    <property type="entry name" value="SpnB-like_Rossmann"/>
</dbReference>
<dbReference type="InterPro" id="IPR049551">
    <property type="entry name" value="PKS_DH_C"/>
</dbReference>
<dbReference type="Pfam" id="PF00550">
    <property type="entry name" value="PP-binding"/>
    <property type="match status" value="1"/>
</dbReference>
<evidence type="ECO:0000259" key="7">
    <source>
        <dbReference type="PROSITE" id="PS50075"/>
    </source>
</evidence>
<dbReference type="InterPro" id="IPR006162">
    <property type="entry name" value="Ppantetheine_attach_site"/>
</dbReference>
<dbReference type="Gene3D" id="3.10.129.110">
    <property type="entry name" value="Polyketide synthase dehydratase"/>
    <property type="match status" value="1"/>
</dbReference>
<dbReference type="Pfam" id="PF22953">
    <property type="entry name" value="SpnB_Rossmann"/>
    <property type="match status" value="1"/>
</dbReference>
<dbReference type="InterPro" id="IPR057326">
    <property type="entry name" value="KR_dom"/>
</dbReference>
<dbReference type="InterPro" id="IPR020843">
    <property type="entry name" value="ER"/>
</dbReference>
<dbReference type="Gene3D" id="3.40.50.720">
    <property type="entry name" value="NAD(P)-binding Rossmann-like Domain"/>
    <property type="match status" value="1"/>
</dbReference>
<dbReference type="SMART" id="SM00829">
    <property type="entry name" value="PKS_ER"/>
    <property type="match status" value="1"/>
</dbReference>
<evidence type="ECO:0000256" key="6">
    <source>
        <dbReference type="SAM" id="MobiDB-lite"/>
    </source>
</evidence>
<evidence type="ECO:0000259" key="8">
    <source>
        <dbReference type="PROSITE" id="PS52019"/>
    </source>
</evidence>
<keyword evidence="10" id="KW-1185">Reference proteome</keyword>
<dbReference type="InterPro" id="IPR020806">
    <property type="entry name" value="PKS_PP-bd"/>
</dbReference>
<dbReference type="CDD" id="cd08956">
    <property type="entry name" value="KR_3_FAS_SDR_x"/>
    <property type="match status" value="1"/>
</dbReference>
<feature type="region of interest" description="C-terminal hotdog fold" evidence="5">
    <location>
        <begin position="1"/>
        <end position="122"/>
    </location>
</feature>
<dbReference type="Gene3D" id="3.40.50.11460">
    <property type="match status" value="1"/>
</dbReference>
<comment type="caution">
    <text evidence="5">Lacks conserved residue(s) required for the propagation of feature annotation.</text>
</comment>
<dbReference type="InterPro" id="IPR013968">
    <property type="entry name" value="PKS_KR"/>
</dbReference>
<accession>A0ABW8HLJ9</accession>
<evidence type="ECO:0000256" key="5">
    <source>
        <dbReference type="PROSITE-ProRule" id="PRU01363"/>
    </source>
</evidence>
<dbReference type="InterPro" id="IPR011032">
    <property type="entry name" value="GroES-like_sf"/>
</dbReference>
<dbReference type="InterPro" id="IPR036736">
    <property type="entry name" value="ACP-like_sf"/>
</dbReference>
<dbReference type="SUPFAM" id="SSF50129">
    <property type="entry name" value="GroES-like"/>
    <property type="match status" value="1"/>
</dbReference>
<feature type="domain" description="Carrier" evidence="7">
    <location>
        <begin position="883"/>
        <end position="958"/>
    </location>
</feature>
<comment type="caution">
    <text evidence="9">The sequence shown here is derived from an EMBL/GenBank/DDBJ whole genome shotgun (WGS) entry which is preliminary data.</text>
</comment>
<dbReference type="SMART" id="SM01294">
    <property type="entry name" value="PKS_PP_betabranch"/>
    <property type="match status" value="1"/>
</dbReference>
<dbReference type="InterPro" id="IPR050091">
    <property type="entry name" value="PKS_NRPS_Biosynth_Enz"/>
</dbReference>
<dbReference type="InterPro" id="IPR042104">
    <property type="entry name" value="PKS_dehydratase_sf"/>
</dbReference>
<organism evidence="9 10">
    <name type="scientific">Streptomyces ardesiacus</name>
    <dbReference type="NCBI Taxonomy" id="285564"/>
    <lineage>
        <taxon>Bacteria</taxon>
        <taxon>Bacillati</taxon>
        <taxon>Actinomycetota</taxon>
        <taxon>Actinomycetes</taxon>
        <taxon>Kitasatosporales</taxon>
        <taxon>Streptomycetaceae</taxon>
        <taxon>Streptomyces</taxon>
    </lineage>
</organism>
<dbReference type="EMBL" id="JBIVPC010000039">
    <property type="protein sequence ID" value="MFJ6041631.1"/>
    <property type="molecule type" value="Genomic_DNA"/>
</dbReference>
<dbReference type="PROSITE" id="PS00012">
    <property type="entry name" value="PHOSPHOPANTETHEINE"/>
    <property type="match status" value="1"/>
</dbReference>
<dbReference type="Gene3D" id="1.10.1200.10">
    <property type="entry name" value="ACP-like"/>
    <property type="match status" value="1"/>
</dbReference>
<dbReference type="InterPro" id="IPR036291">
    <property type="entry name" value="NAD(P)-bd_dom_sf"/>
</dbReference>
<keyword evidence="1" id="KW-0596">Phosphopantetheine</keyword>